<dbReference type="EMBL" id="LR796344">
    <property type="protein sequence ID" value="CAB4138357.1"/>
    <property type="molecule type" value="Genomic_DNA"/>
</dbReference>
<accession>A0A6J5LZ55</accession>
<proteinExistence type="predicted"/>
<name>A0A6J5LZ55_9CAUD</name>
<reference evidence="1" key="1">
    <citation type="submission" date="2020-04" db="EMBL/GenBank/DDBJ databases">
        <authorList>
            <person name="Chiriac C."/>
            <person name="Salcher M."/>
            <person name="Ghai R."/>
            <person name="Kavagutti S V."/>
        </authorList>
    </citation>
    <scope>NUCLEOTIDE SEQUENCE</scope>
</reference>
<sequence>MTGFDRFILVLSAVLAYGAYKNAAEAHRHTHELACHVGAEDLCLFHKVHP</sequence>
<organism evidence="1">
    <name type="scientific">uncultured Caudovirales phage</name>
    <dbReference type="NCBI Taxonomy" id="2100421"/>
    <lineage>
        <taxon>Viruses</taxon>
        <taxon>Duplodnaviria</taxon>
        <taxon>Heunggongvirae</taxon>
        <taxon>Uroviricota</taxon>
        <taxon>Caudoviricetes</taxon>
        <taxon>Peduoviridae</taxon>
        <taxon>Maltschvirus</taxon>
        <taxon>Maltschvirus maltsch</taxon>
    </lineage>
</organism>
<gene>
    <name evidence="1" type="ORF">UFOVP330_12</name>
</gene>
<protein>
    <submittedName>
        <fullName evidence="1">Uncharacterized protein</fullName>
    </submittedName>
</protein>
<evidence type="ECO:0000313" key="1">
    <source>
        <dbReference type="EMBL" id="CAB4138357.1"/>
    </source>
</evidence>